<evidence type="ECO:0000313" key="1">
    <source>
        <dbReference type="EMBL" id="CEG55508.1"/>
    </source>
</evidence>
<dbReference type="AlphaFoldDB" id="A0A098FZ48"/>
<name>A0A098FZ48_9GAMM</name>
<gene>
    <name evidence="1" type="ORF">LFA_0021</name>
</gene>
<dbReference type="KEGG" id="lfa:LFA_0021"/>
<dbReference type="HOGENOM" id="CLU_3312055_0_0_6"/>
<keyword evidence="2" id="KW-1185">Reference proteome</keyword>
<dbReference type="Proteomes" id="UP000032430">
    <property type="component" value="Chromosome I"/>
</dbReference>
<proteinExistence type="predicted"/>
<reference evidence="2" key="1">
    <citation type="submission" date="2014-09" db="EMBL/GenBank/DDBJ databases">
        <authorList>
            <person name="Gomez-Valero L."/>
        </authorList>
    </citation>
    <scope>NUCLEOTIDE SEQUENCE [LARGE SCALE GENOMIC DNA]</scope>
    <source>
        <strain evidence="2">ATCC700992</strain>
    </source>
</reference>
<protein>
    <recommendedName>
        <fullName evidence="3">HTH merR-type domain-containing protein</fullName>
    </recommendedName>
</protein>
<organism evidence="1 2">
    <name type="scientific">Legionella fallonii LLAP-10</name>
    <dbReference type="NCBI Taxonomy" id="1212491"/>
    <lineage>
        <taxon>Bacteria</taxon>
        <taxon>Pseudomonadati</taxon>
        <taxon>Pseudomonadota</taxon>
        <taxon>Gammaproteobacteria</taxon>
        <taxon>Legionellales</taxon>
        <taxon>Legionellaceae</taxon>
        <taxon>Legionella</taxon>
    </lineage>
</organism>
<dbReference type="EMBL" id="LN614827">
    <property type="protein sequence ID" value="CEG55508.1"/>
    <property type="molecule type" value="Genomic_DNA"/>
</dbReference>
<accession>A0A098FZ48</accession>
<sequence length="39" mass="4484">MTQWFVKDLAQLTGISVQTLHHYDLLMGIVFSPIAPWLL</sequence>
<dbReference type="STRING" id="1212491.LFA_0021"/>
<evidence type="ECO:0008006" key="3">
    <source>
        <dbReference type="Google" id="ProtNLM"/>
    </source>
</evidence>
<evidence type="ECO:0000313" key="2">
    <source>
        <dbReference type="Proteomes" id="UP000032430"/>
    </source>
</evidence>